<name>A0A3M0BWM4_9PROT</name>
<dbReference type="Gene3D" id="3.60.60.10">
    <property type="entry name" value="Penicillin V Acylase, Chain A"/>
    <property type="match status" value="1"/>
</dbReference>
<dbReference type="PANTHER" id="PTHR34180:SF1">
    <property type="entry name" value="BETA-ALANYL-DOPAMINE_CARCININE HYDROLASE"/>
    <property type="match status" value="1"/>
</dbReference>
<keyword evidence="2" id="KW-0012">Acyltransferase</keyword>
<proteinExistence type="predicted"/>
<dbReference type="GO" id="GO:0016746">
    <property type="term" value="F:acyltransferase activity"/>
    <property type="evidence" value="ECO:0007669"/>
    <property type="project" value="UniProtKB-KW"/>
</dbReference>
<reference evidence="2 3" key="1">
    <citation type="submission" date="2018-10" db="EMBL/GenBank/DDBJ databases">
        <title>Genomic Encyclopedia of Archaeal and Bacterial Type Strains, Phase II (KMG-II): from individual species to whole genera.</title>
        <authorList>
            <person name="Goeker M."/>
        </authorList>
    </citation>
    <scope>NUCLEOTIDE SEQUENCE [LARGE SCALE GENOMIC DNA]</scope>
    <source>
        <strain evidence="2 3">DSM 25217</strain>
    </source>
</reference>
<dbReference type="InParanoid" id="A0A3M0BWM4"/>
<dbReference type="InterPro" id="IPR005079">
    <property type="entry name" value="Peptidase_C45_hydrolase"/>
</dbReference>
<dbReference type="NCBIfam" id="NF040521">
    <property type="entry name" value="C45_proenzyme"/>
    <property type="match status" value="1"/>
</dbReference>
<organism evidence="2 3">
    <name type="scientific">Eilatimonas milleporae</name>
    <dbReference type="NCBI Taxonomy" id="911205"/>
    <lineage>
        <taxon>Bacteria</taxon>
        <taxon>Pseudomonadati</taxon>
        <taxon>Pseudomonadota</taxon>
        <taxon>Alphaproteobacteria</taxon>
        <taxon>Kordiimonadales</taxon>
        <taxon>Kordiimonadaceae</taxon>
        <taxon>Eilatimonas</taxon>
    </lineage>
</organism>
<comment type="caution">
    <text evidence="2">The sequence shown here is derived from an EMBL/GenBank/DDBJ whole genome shotgun (WGS) entry which is preliminary data.</text>
</comment>
<dbReference type="AlphaFoldDB" id="A0A3M0BWM4"/>
<protein>
    <submittedName>
        <fullName evidence="2">Isopenicillin-N N-acyltransferase-like protein</fullName>
    </submittedName>
</protein>
<sequence length="366" mass="39887">MHSSEKTAFRTGETRIVTVSGTNRDMGRQLGEECRPGIGEALDLVASEASRIAPLDQARERALAYLPSILQDAPHLADELEGLAESAGIPMADALLLQLRFEAVGFDGRGGDGCSSLAVRGTDGHMVTGQNVDTVEDHVRLGLVVRMVPANGPSILMYTYYPGMIGYLGFNSHGVSVFGNALLSPGWRIGFPRYLVCRLALEQRSARAAEARIRALRRASTINLLLTDGTGDIRDLEQTVDRVETIEPEGDRLFHTNHYLCDALKADERLLAILPDSEARYEAGRKLLDDIDATGDLVAAAKDVLRDHHNYPSSICRHRAKVSEYDGDQWMTVASLVAEPSAGRLHVCFGPPCQGRYRTFAMTPAA</sequence>
<feature type="domain" description="Peptidase C45 hydrolase" evidence="1">
    <location>
        <begin position="122"/>
        <end position="352"/>
    </location>
</feature>
<keyword evidence="3" id="KW-1185">Reference proteome</keyword>
<evidence type="ECO:0000313" key="3">
    <source>
        <dbReference type="Proteomes" id="UP000271227"/>
    </source>
</evidence>
<dbReference type="Pfam" id="PF03417">
    <property type="entry name" value="AAT"/>
    <property type="match status" value="1"/>
</dbReference>
<dbReference type="Gene3D" id="1.10.10.2120">
    <property type="match status" value="1"/>
</dbReference>
<gene>
    <name evidence="2" type="ORF">BXY39_3798</name>
</gene>
<dbReference type="InterPro" id="IPR047794">
    <property type="entry name" value="C45_proenzyme-like"/>
</dbReference>
<keyword evidence="2" id="KW-0808">Transferase</keyword>
<evidence type="ECO:0000259" key="1">
    <source>
        <dbReference type="Pfam" id="PF03417"/>
    </source>
</evidence>
<dbReference type="Proteomes" id="UP000271227">
    <property type="component" value="Unassembled WGS sequence"/>
</dbReference>
<evidence type="ECO:0000313" key="2">
    <source>
        <dbReference type="EMBL" id="RMB00610.1"/>
    </source>
</evidence>
<dbReference type="InterPro" id="IPR047801">
    <property type="entry name" value="Peptidase_C45"/>
</dbReference>
<accession>A0A3M0BWM4</accession>
<dbReference type="EMBL" id="REFR01000017">
    <property type="protein sequence ID" value="RMB00610.1"/>
    <property type="molecule type" value="Genomic_DNA"/>
</dbReference>
<dbReference type="PANTHER" id="PTHR34180">
    <property type="entry name" value="PEPTIDASE C45"/>
    <property type="match status" value="1"/>
</dbReference>
<dbReference type="RefSeq" id="WP_170163964.1">
    <property type="nucleotide sequence ID" value="NZ_REFR01000017.1"/>
</dbReference>